<evidence type="ECO:0000256" key="10">
    <source>
        <dbReference type="PROSITE-ProRule" id="PRU00284"/>
    </source>
</evidence>
<keyword evidence="6 12" id="KW-1133">Transmembrane helix</keyword>
<dbReference type="STRING" id="1796497.GCE9029_03271"/>
<dbReference type="EMBL" id="FIZX01000002">
    <property type="protein sequence ID" value="CZF82505.1"/>
    <property type="molecule type" value="Genomic_DNA"/>
</dbReference>
<keyword evidence="8 10" id="KW-0807">Transducer</keyword>
<feature type="region of interest" description="Disordered" evidence="11">
    <location>
        <begin position="494"/>
        <end position="532"/>
    </location>
</feature>
<sequence>MSVRQRLLVAFTLFLASTIGLGSLALWISSRSTEAYSEYVNEQLPEVWALMALERDHRDLSTLSQKIKAQLLFWGEITPQFENFQANYQASWEQLYQHPSLSEWVHANEENKEKVDAYVTKLSRAIKDKSFYDAGRVVDFDLYPAVDPMLAAISEKLAERREYANISAGGLIAFLQQQSMFIMAAIGIATIVAVILMLWLHHTVIIRMNRISTALTNIDTESDLTVRLEDHYKDEVSAIVRASNNLLEKFNHFVTHIHTRTGELDEQSGTLDGQSHRVSDINKDTQSQINEVAQSLTVMETATSDIVSAVNNTRECIGKMAKDNGDLQAQMTATEKSITYSVDSVGKVAITMETLRATSEKISGVTDVIESIAEQTNLLALNAAIEAARAGEQGRGFAVVADEVRSLSKRTSESTGDIRNWINDLISQVEAASSLLSETKVASENNQQASVQLQQYLSEMHRTFEGLEQLSAEAGVALTSQHREIEQLTERRRELKRGSQSLTDAINTTSHVSGQLSSQSSELSKLTMQFKT</sequence>
<feature type="domain" description="Methyl-accepting transducer" evidence="13">
    <location>
        <begin position="260"/>
        <end position="507"/>
    </location>
</feature>
<dbReference type="GO" id="GO:0006935">
    <property type="term" value="P:chemotaxis"/>
    <property type="evidence" value="ECO:0007669"/>
    <property type="project" value="UniProtKB-KW"/>
</dbReference>
<evidence type="ECO:0000256" key="3">
    <source>
        <dbReference type="ARBA" id="ARBA00022481"/>
    </source>
</evidence>
<dbReference type="SUPFAM" id="SSF58104">
    <property type="entry name" value="Methyl-accepting chemotaxis protein (MCP) signaling domain"/>
    <property type="match status" value="1"/>
</dbReference>
<proteinExistence type="inferred from homology"/>
<keyword evidence="3" id="KW-0488">Methylation</keyword>
<dbReference type="AlphaFoldDB" id="A0A128F7L9"/>
<evidence type="ECO:0000259" key="13">
    <source>
        <dbReference type="PROSITE" id="PS50111"/>
    </source>
</evidence>
<dbReference type="InterPro" id="IPR003660">
    <property type="entry name" value="HAMP_dom"/>
</dbReference>
<gene>
    <name evidence="15" type="primary">ctpH_2</name>
    <name evidence="15" type="ORF">GCE9029_03271</name>
</gene>
<protein>
    <submittedName>
        <fullName evidence="15">Methyl-accepting chemotaxis protein CtpH</fullName>
    </submittedName>
</protein>
<evidence type="ECO:0000256" key="8">
    <source>
        <dbReference type="ARBA" id="ARBA00023224"/>
    </source>
</evidence>
<evidence type="ECO:0000256" key="7">
    <source>
        <dbReference type="ARBA" id="ARBA00023136"/>
    </source>
</evidence>
<evidence type="ECO:0000256" key="5">
    <source>
        <dbReference type="ARBA" id="ARBA00022692"/>
    </source>
</evidence>
<evidence type="ECO:0000256" key="6">
    <source>
        <dbReference type="ARBA" id="ARBA00022989"/>
    </source>
</evidence>
<keyword evidence="4" id="KW-0145">Chemotaxis</keyword>
<evidence type="ECO:0000256" key="9">
    <source>
        <dbReference type="ARBA" id="ARBA00029447"/>
    </source>
</evidence>
<comment type="subcellular location">
    <subcellularLocation>
        <location evidence="1">Cell membrane</location>
        <topology evidence="1">Multi-pass membrane protein</topology>
    </subcellularLocation>
</comment>
<dbReference type="PANTHER" id="PTHR32089:SF39">
    <property type="entry name" value="METHYL-ACCEPTING CHEMOTAXIS PROTEIN HLYB"/>
    <property type="match status" value="1"/>
</dbReference>
<evidence type="ECO:0000256" key="2">
    <source>
        <dbReference type="ARBA" id="ARBA00022475"/>
    </source>
</evidence>
<dbReference type="Pfam" id="PF00015">
    <property type="entry name" value="MCPsignal"/>
    <property type="match status" value="1"/>
</dbReference>
<dbReference type="GO" id="GO:0005886">
    <property type="term" value="C:plasma membrane"/>
    <property type="evidence" value="ECO:0007669"/>
    <property type="project" value="UniProtKB-SubCell"/>
</dbReference>
<evidence type="ECO:0000259" key="14">
    <source>
        <dbReference type="PROSITE" id="PS50885"/>
    </source>
</evidence>
<feature type="compositionally biased region" description="Polar residues" evidence="11">
    <location>
        <begin position="498"/>
        <end position="509"/>
    </location>
</feature>
<dbReference type="InterPro" id="IPR004090">
    <property type="entry name" value="Chemotax_Me-accpt_rcpt"/>
</dbReference>
<feature type="domain" description="HAMP" evidence="14">
    <location>
        <begin position="202"/>
        <end position="255"/>
    </location>
</feature>
<accession>A0A128F7L9</accession>
<dbReference type="RefSeq" id="WP_062664755.1">
    <property type="nucleotide sequence ID" value="NZ_FIZX01000002.1"/>
</dbReference>
<name>A0A128F7L9_9GAMM</name>
<dbReference type="PROSITE" id="PS50111">
    <property type="entry name" value="CHEMOTAXIS_TRANSDUC_2"/>
    <property type="match status" value="1"/>
</dbReference>
<keyword evidence="16" id="KW-1185">Reference proteome</keyword>
<evidence type="ECO:0000256" key="11">
    <source>
        <dbReference type="SAM" id="MobiDB-lite"/>
    </source>
</evidence>
<dbReference type="GO" id="GO:0007165">
    <property type="term" value="P:signal transduction"/>
    <property type="evidence" value="ECO:0007669"/>
    <property type="project" value="UniProtKB-KW"/>
</dbReference>
<feature type="transmembrane region" description="Helical" evidence="12">
    <location>
        <begin position="180"/>
        <end position="200"/>
    </location>
</feature>
<dbReference type="PROSITE" id="PS50885">
    <property type="entry name" value="HAMP"/>
    <property type="match status" value="1"/>
</dbReference>
<reference evidence="16" key="1">
    <citation type="submission" date="2016-02" db="EMBL/GenBank/DDBJ databases">
        <authorList>
            <person name="Rodrigo-Torres Lidia"/>
            <person name="Arahal R.David."/>
        </authorList>
    </citation>
    <scope>NUCLEOTIDE SEQUENCE [LARGE SCALE GENOMIC DNA]</scope>
    <source>
        <strain evidence="16">CECT 9029</strain>
    </source>
</reference>
<dbReference type="Proteomes" id="UP000071641">
    <property type="component" value="Unassembled WGS sequence"/>
</dbReference>
<evidence type="ECO:0000256" key="12">
    <source>
        <dbReference type="SAM" id="Phobius"/>
    </source>
</evidence>
<keyword evidence="2" id="KW-1003">Cell membrane</keyword>
<evidence type="ECO:0000313" key="16">
    <source>
        <dbReference type="Proteomes" id="UP000071641"/>
    </source>
</evidence>
<comment type="similarity">
    <text evidence="9">Belongs to the methyl-accepting chemotaxis (MCP) protein family.</text>
</comment>
<keyword evidence="5 12" id="KW-0812">Transmembrane</keyword>
<keyword evidence="7 12" id="KW-0472">Membrane</keyword>
<dbReference type="Gene3D" id="1.10.287.950">
    <property type="entry name" value="Methyl-accepting chemotaxis protein"/>
    <property type="match status" value="1"/>
</dbReference>
<evidence type="ECO:0000256" key="1">
    <source>
        <dbReference type="ARBA" id="ARBA00004651"/>
    </source>
</evidence>
<dbReference type="OrthoDB" id="5914597at2"/>
<evidence type="ECO:0000313" key="15">
    <source>
        <dbReference type="EMBL" id="CZF82505.1"/>
    </source>
</evidence>
<dbReference type="PANTHER" id="PTHR32089">
    <property type="entry name" value="METHYL-ACCEPTING CHEMOTAXIS PROTEIN MCPB"/>
    <property type="match status" value="1"/>
</dbReference>
<dbReference type="PRINTS" id="PR00260">
    <property type="entry name" value="CHEMTRNSDUCR"/>
</dbReference>
<dbReference type="SMART" id="SM00283">
    <property type="entry name" value="MA"/>
    <property type="match status" value="1"/>
</dbReference>
<evidence type="ECO:0000256" key="4">
    <source>
        <dbReference type="ARBA" id="ARBA00022500"/>
    </source>
</evidence>
<dbReference type="GO" id="GO:0004888">
    <property type="term" value="F:transmembrane signaling receptor activity"/>
    <property type="evidence" value="ECO:0007669"/>
    <property type="project" value="InterPro"/>
</dbReference>
<organism evidence="15 16">
    <name type="scientific">Grimontia celer</name>
    <dbReference type="NCBI Taxonomy" id="1796497"/>
    <lineage>
        <taxon>Bacteria</taxon>
        <taxon>Pseudomonadati</taxon>
        <taxon>Pseudomonadota</taxon>
        <taxon>Gammaproteobacteria</taxon>
        <taxon>Vibrionales</taxon>
        <taxon>Vibrionaceae</taxon>
        <taxon>Grimontia</taxon>
    </lineage>
</organism>
<dbReference type="InterPro" id="IPR004089">
    <property type="entry name" value="MCPsignal_dom"/>
</dbReference>
<feature type="compositionally biased region" description="Low complexity" evidence="11">
    <location>
        <begin position="510"/>
        <end position="524"/>
    </location>
</feature>